<dbReference type="PROSITE" id="PS51257">
    <property type="entry name" value="PROKAR_LIPOPROTEIN"/>
    <property type="match status" value="1"/>
</dbReference>
<feature type="compositionally biased region" description="Basic and acidic residues" evidence="1">
    <location>
        <begin position="33"/>
        <end position="47"/>
    </location>
</feature>
<feature type="compositionally biased region" description="Basic and acidic residues" evidence="1">
    <location>
        <begin position="82"/>
        <end position="96"/>
    </location>
</feature>
<sequence length="163" mass="17468">MSRTPGDMGIPATCSGASCKGEELPASTGRGTVEARRKGTERSETAREMAVGSGTRIVEEGSRISHLSDFKKFQDGGQLLVRRAETDPSREGRHLSDPAGKPIPEYQVLEDAGDRGGAWSDSTRSSRSNGPAENEEDDGKMRPWCAAVMRAPYLSPAASVHIH</sequence>
<dbReference type="GeneID" id="87839220"/>
<accession>A0AAE0HK00</accession>
<proteinExistence type="predicted"/>
<protein>
    <submittedName>
        <fullName evidence="2">Uncharacterized protein</fullName>
    </submittedName>
</protein>
<feature type="compositionally biased region" description="Polar residues" evidence="1">
    <location>
        <begin position="120"/>
        <end position="131"/>
    </location>
</feature>
<organism evidence="2 3">
    <name type="scientific">Chaetomium fimeti</name>
    <dbReference type="NCBI Taxonomy" id="1854472"/>
    <lineage>
        <taxon>Eukaryota</taxon>
        <taxon>Fungi</taxon>
        <taxon>Dikarya</taxon>
        <taxon>Ascomycota</taxon>
        <taxon>Pezizomycotina</taxon>
        <taxon>Sordariomycetes</taxon>
        <taxon>Sordariomycetidae</taxon>
        <taxon>Sordariales</taxon>
        <taxon>Chaetomiaceae</taxon>
        <taxon>Chaetomium</taxon>
    </lineage>
</organism>
<dbReference type="Proteomes" id="UP001278766">
    <property type="component" value="Unassembled WGS sequence"/>
</dbReference>
<name>A0AAE0HK00_9PEZI</name>
<reference evidence="2" key="1">
    <citation type="journal article" date="2023" name="Mol. Phylogenet. Evol.">
        <title>Genome-scale phylogeny and comparative genomics of the fungal order Sordariales.</title>
        <authorList>
            <person name="Hensen N."/>
            <person name="Bonometti L."/>
            <person name="Westerberg I."/>
            <person name="Brannstrom I.O."/>
            <person name="Guillou S."/>
            <person name="Cros-Aarteil S."/>
            <person name="Calhoun S."/>
            <person name="Haridas S."/>
            <person name="Kuo A."/>
            <person name="Mondo S."/>
            <person name="Pangilinan J."/>
            <person name="Riley R."/>
            <person name="LaButti K."/>
            <person name="Andreopoulos B."/>
            <person name="Lipzen A."/>
            <person name="Chen C."/>
            <person name="Yan M."/>
            <person name="Daum C."/>
            <person name="Ng V."/>
            <person name="Clum A."/>
            <person name="Steindorff A."/>
            <person name="Ohm R.A."/>
            <person name="Martin F."/>
            <person name="Silar P."/>
            <person name="Natvig D.O."/>
            <person name="Lalanne C."/>
            <person name="Gautier V."/>
            <person name="Ament-Velasquez S.L."/>
            <person name="Kruys A."/>
            <person name="Hutchinson M.I."/>
            <person name="Powell A.J."/>
            <person name="Barry K."/>
            <person name="Miller A.N."/>
            <person name="Grigoriev I.V."/>
            <person name="Debuchy R."/>
            <person name="Gladieux P."/>
            <person name="Hiltunen Thoren M."/>
            <person name="Johannesson H."/>
        </authorList>
    </citation>
    <scope>NUCLEOTIDE SEQUENCE</scope>
    <source>
        <strain evidence="2">CBS 168.71</strain>
    </source>
</reference>
<evidence type="ECO:0000256" key="1">
    <source>
        <dbReference type="SAM" id="MobiDB-lite"/>
    </source>
</evidence>
<dbReference type="AlphaFoldDB" id="A0AAE0HK00"/>
<reference evidence="2" key="2">
    <citation type="submission" date="2023-06" db="EMBL/GenBank/DDBJ databases">
        <authorList>
            <consortium name="Lawrence Berkeley National Laboratory"/>
            <person name="Haridas S."/>
            <person name="Hensen N."/>
            <person name="Bonometti L."/>
            <person name="Westerberg I."/>
            <person name="Brannstrom I.O."/>
            <person name="Guillou S."/>
            <person name="Cros-Aarteil S."/>
            <person name="Calhoun S."/>
            <person name="Kuo A."/>
            <person name="Mondo S."/>
            <person name="Pangilinan J."/>
            <person name="Riley R."/>
            <person name="Labutti K."/>
            <person name="Andreopoulos B."/>
            <person name="Lipzen A."/>
            <person name="Chen C."/>
            <person name="Yanf M."/>
            <person name="Daum C."/>
            <person name="Ng V."/>
            <person name="Clum A."/>
            <person name="Steindorff A."/>
            <person name="Ohm R."/>
            <person name="Martin F."/>
            <person name="Silar P."/>
            <person name="Natvig D."/>
            <person name="Lalanne C."/>
            <person name="Gautier V."/>
            <person name="Ament-Velasquez S.L."/>
            <person name="Kruys A."/>
            <person name="Hutchinson M.I."/>
            <person name="Powell A.J."/>
            <person name="Barry K."/>
            <person name="Miller A.N."/>
            <person name="Grigoriev I.V."/>
            <person name="Debuchy R."/>
            <person name="Gladieux P."/>
            <person name="Thoren M.H."/>
            <person name="Johannesson H."/>
        </authorList>
    </citation>
    <scope>NUCLEOTIDE SEQUENCE</scope>
    <source>
        <strain evidence="2">CBS 168.71</strain>
    </source>
</reference>
<dbReference type="EMBL" id="JAUEPN010000003">
    <property type="protein sequence ID" value="KAK3297881.1"/>
    <property type="molecule type" value="Genomic_DNA"/>
</dbReference>
<keyword evidence="3" id="KW-1185">Reference proteome</keyword>
<dbReference type="RefSeq" id="XP_062661395.1">
    <property type="nucleotide sequence ID" value="XM_062802272.1"/>
</dbReference>
<evidence type="ECO:0000313" key="2">
    <source>
        <dbReference type="EMBL" id="KAK3297881.1"/>
    </source>
</evidence>
<feature type="region of interest" description="Disordered" evidence="1">
    <location>
        <begin position="75"/>
        <end position="141"/>
    </location>
</feature>
<comment type="caution">
    <text evidence="2">The sequence shown here is derived from an EMBL/GenBank/DDBJ whole genome shotgun (WGS) entry which is preliminary data.</text>
</comment>
<evidence type="ECO:0000313" key="3">
    <source>
        <dbReference type="Proteomes" id="UP001278766"/>
    </source>
</evidence>
<gene>
    <name evidence="2" type="ORF">B0H64DRAFT_373169</name>
</gene>
<feature type="region of interest" description="Disordered" evidence="1">
    <location>
        <begin position="1"/>
        <end position="54"/>
    </location>
</feature>